<sequence>MHGFIKSSRYLPGLPNSVVERQPMDQSQGTCPGCELYPQCEAYRRQPINDFFSSLMFPSLSPSPFLSEVNKNICIFKSACAQTQILLKSNSIYEATTLKLALQILCCLWINGAGQSEPRIQHSQG</sequence>
<name>A0A7J8B2I0_PIPKU</name>
<dbReference type="EMBL" id="JACAGB010000001">
    <property type="protein sequence ID" value="KAF6392719.1"/>
    <property type="molecule type" value="Genomic_DNA"/>
</dbReference>
<dbReference type="Proteomes" id="UP000558488">
    <property type="component" value="Unassembled WGS sequence"/>
</dbReference>
<gene>
    <name evidence="1" type="ORF">mPipKuh1_007897</name>
</gene>
<accession>A0A7J8B2I0</accession>
<keyword evidence="2" id="KW-1185">Reference proteome</keyword>
<evidence type="ECO:0000313" key="2">
    <source>
        <dbReference type="Proteomes" id="UP000558488"/>
    </source>
</evidence>
<organism evidence="1 2">
    <name type="scientific">Pipistrellus kuhlii</name>
    <name type="common">Kuhl's pipistrelle</name>
    <dbReference type="NCBI Taxonomy" id="59472"/>
    <lineage>
        <taxon>Eukaryota</taxon>
        <taxon>Metazoa</taxon>
        <taxon>Chordata</taxon>
        <taxon>Craniata</taxon>
        <taxon>Vertebrata</taxon>
        <taxon>Euteleostomi</taxon>
        <taxon>Mammalia</taxon>
        <taxon>Eutheria</taxon>
        <taxon>Laurasiatheria</taxon>
        <taxon>Chiroptera</taxon>
        <taxon>Yangochiroptera</taxon>
        <taxon>Vespertilionidae</taxon>
        <taxon>Pipistrellus</taxon>
    </lineage>
</organism>
<dbReference type="AlphaFoldDB" id="A0A7J8B2I0"/>
<protein>
    <submittedName>
        <fullName evidence="1">Uncharacterized protein</fullName>
    </submittedName>
</protein>
<proteinExistence type="predicted"/>
<evidence type="ECO:0000313" key="1">
    <source>
        <dbReference type="EMBL" id="KAF6392719.1"/>
    </source>
</evidence>
<reference evidence="1 2" key="1">
    <citation type="journal article" date="2020" name="Nature">
        <title>Six reference-quality genomes reveal evolution of bat adaptations.</title>
        <authorList>
            <person name="Jebb D."/>
            <person name="Huang Z."/>
            <person name="Pippel M."/>
            <person name="Hughes G.M."/>
            <person name="Lavrichenko K."/>
            <person name="Devanna P."/>
            <person name="Winkler S."/>
            <person name="Jermiin L.S."/>
            <person name="Skirmuntt E.C."/>
            <person name="Katzourakis A."/>
            <person name="Burkitt-Gray L."/>
            <person name="Ray D.A."/>
            <person name="Sullivan K.A.M."/>
            <person name="Roscito J.G."/>
            <person name="Kirilenko B.M."/>
            <person name="Davalos L.M."/>
            <person name="Corthals A.P."/>
            <person name="Power M.L."/>
            <person name="Jones G."/>
            <person name="Ransome R.D."/>
            <person name="Dechmann D.K.N."/>
            <person name="Locatelli A.G."/>
            <person name="Puechmaille S.J."/>
            <person name="Fedrigo O."/>
            <person name="Jarvis E.D."/>
            <person name="Hiller M."/>
            <person name="Vernes S.C."/>
            <person name="Myers E.W."/>
            <person name="Teeling E.C."/>
        </authorList>
    </citation>
    <scope>NUCLEOTIDE SEQUENCE [LARGE SCALE GENOMIC DNA]</scope>
    <source>
        <strain evidence="1">MPipKuh1</strain>
        <tissue evidence="1">Flight muscle</tissue>
    </source>
</reference>
<comment type="caution">
    <text evidence="1">The sequence shown here is derived from an EMBL/GenBank/DDBJ whole genome shotgun (WGS) entry which is preliminary data.</text>
</comment>